<proteinExistence type="inferred from homology"/>
<evidence type="ECO:0000256" key="3">
    <source>
        <dbReference type="ARBA" id="ARBA00006171"/>
    </source>
</evidence>
<dbReference type="EC" id="3.1.3.18" evidence="4"/>
<protein>
    <recommendedName>
        <fullName evidence="4">phosphoglycolate phosphatase</fullName>
        <ecNumber evidence="4">3.1.3.18</ecNumber>
    </recommendedName>
</protein>
<dbReference type="RefSeq" id="WP_092695971.1">
    <property type="nucleotide sequence ID" value="NZ_FOGU01000013.1"/>
</dbReference>
<dbReference type="InterPro" id="IPR023198">
    <property type="entry name" value="PGP-like_dom2"/>
</dbReference>
<dbReference type="SUPFAM" id="SSF56784">
    <property type="entry name" value="HAD-like"/>
    <property type="match status" value="1"/>
</dbReference>
<dbReference type="CDD" id="cd01427">
    <property type="entry name" value="HAD_like"/>
    <property type="match status" value="1"/>
</dbReference>
<evidence type="ECO:0000256" key="1">
    <source>
        <dbReference type="ARBA" id="ARBA00000830"/>
    </source>
</evidence>
<dbReference type="InterPro" id="IPR036412">
    <property type="entry name" value="HAD-like_sf"/>
</dbReference>
<name>A0A1H9WUD6_9RHOB</name>
<dbReference type="InterPro" id="IPR050155">
    <property type="entry name" value="HAD-like_hydrolase_sf"/>
</dbReference>
<dbReference type="InterPro" id="IPR023214">
    <property type="entry name" value="HAD_sf"/>
</dbReference>
<keyword evidence="6" id="KW-1185">Reference proteome</keyword>
<dbReference type="AlphaFoldDB" id="A0A1H9WUD6"/>
<dbReference type="NCBIfam" id="TIGR01549">
    <property type="entry name" value="HAD-SF-IA-v1"/>
    <property type="match status" value="1"/>
</dbReference>
<sequence>MSRIIKGILFDKDGTLIDYNRTWVPINIRAAEHASGGDADLRDRLLELGGQDLDAGTVRGGSLLAASNTSEIAAAWREAGAVSGGDLVADLDSIFTEGAAGSVPVCDLPALFARLRGRDLRLGVATSDSAAGARATLETLGVAADGLFVAGYDSGHGVKPEAGMAHGFMQHYGLAPAEVAVIGDNLHDMEMGRAAECGLCVGVLTGTATEDELARVADHIIAGIDRLEDLLDRLSADPAPARPA</sequence>
<dbReference type="EMBL" id="FOGU01000013">
    <property type="protein sequence ID" value="SES37399.1"/>
    <property type="molecule type" value="Genomic_DNA"/>
</dbReference>
<dbReference type="PANTHER" id="PTHR43434">
    <property type="entry name" value="PHOSPHOGLYCOLATE PHOSPHATASE"/>
    <property type="match status" value="1"/>
</dbReference>
<dbReference type="GO" id="GO:0005829">
    <property type="term" value="C:cytosol"/>
    <property type="evidence" value="ECO:0007669"/>
    <property type="project" value="TreeGrafter"/>
</dbReference>
<dbReference type="SFLD" id="SFLDS00003">
    <property type="entry name" value="Haloacid_Dehalogenase"/>
    <property type="match status" value="1"/>
</dbReference>
<dbReference type="SFLD" id="SFLDG01129">
    <property type="entry name" value="C1.5:_HAD__Beta-PGM__Phosphata"/>
    <property type="match status" value="1"/>
</dbReference>
<gene>
    <name evidence="5" type="ORF">SAMN04490244_11349</name>
</gene>
<evidence type="ECO:0000256" key="4">
    <source>
        <dbReference type="ARBA" id="ARBA00013078"/>
    </source>
</evidence>
<dbReference type="Proteomes" id="UP000198885">
    <property type="component" value="Unassembled WGS sequence"/>
</dbReference>
<organism evidence="5 6">
    <name type="scientific">Tranquillimonas rosea</name>
    <dbReference type="NCBI Taxonomy" id="641238"/>
    <lineage>
        <taxon>Bacteria</taxon>
        <taxon>Pseudomonadati</taxon>
        <taxon>Pseudomonadota</taxon>
        <taxon>Alphaproteobacteria</taxon>
        <taxon>Rhodobacterales</taxon>
        <taxon>Roseobacteraceae</taxon>
        <taxon>Tranquillimonas</taxon>
    </lineage>
</organism>
<dbReference type="GO" id="GO:0008967">
    <property type="term" value="F:phosphoglycolate phosphatase activity"/>
    <property type="evidence" value="ECO:0007669"/>
    <property type="project" value="UniProtKB-EC"/>
</dbReference>
<evidence type="ECO:0000256" key="2">
    <source>
        <dbReference type="ARBA" id="ARBA00004818"/>
    </source>
</evidence>
<dbReference type="GO" id="GO:0006281">
    <property type="term" value="P:DNA repair"/>
    <property type="evidence" value="ECO:0007669"/>
    <property type="project" value="TreeGrafter"/>
</dbReference>
<comment type="similarity">
    <text evidence="3">Belongs to the HAD-like hydrolase superfamily. CbbY/CbbZ/Gph/YieH family.</text>
</comment>
<reference evidence="5 6" key="1">
    <citation type="submission" date="2016-10" db="EMBL/GenBank/DDBJ databases">
        <authorList>
            <person name="de Groot N.N."/>
        </authorList>
    </citation>
    <scope>NUCLEOTIDE SEQUENCE [LARGE SCALE GENOMIC DNA]</scope>
    <source>
        <strain evidence="5 6">DSM 23042</strain>
    </source>
</reference>
<dbReference type="Pfam" id="PF00702">
    <property type="entry name" value="Hydrolase"/>
    <property type="match status" value="1"/>
</dbReference>
<dbReference type="Gene3D" id="1.10.150.240">
    <property type="entry name" value="Putative phosphatase, domain 2"/>
    <property type="match status" value="1"/>
</dbReference>
<dbReference type="PANTHER" id="PTHR43434:SF1">
    <property type="entry name" value="PHOSPHOGLYCOLATE PHOSPHATASE"/>
    <property type="match status" value="1"/>
</dbReference>
<comment type="pathway">
    <text evidence="2">Organic acid metabolism; glycolate biosynthesis; glycolate from 2-phosphoglycolate: step 1/1.</text>
</comment>
<accession>A0A1H9WUD6</accession>
<dbReference type="Gene3D" id="3.40.50.1000">
    <property type="entry name" value="HAD superfamily/HAD-like"/>
    <property type="match status" value="1"/>
</dbReference>
<evidence type="ECO:0000313" key="6">
    <source>
        <dbReference type="Proteomes" id="UP000198885"/>
    </source>
</evidence>
<dbReference type="InterPro" id="IPR006439">
    <property type="entry name" value="HAD-SF_hydro_IA"/>
</dbReference>
<evidence type="ECO:0000313" key="5">
    <source>
        <dbReference type="EMBL" id="SES37399.1"/>
    </source>
</evidence>
<comment type="catalytic activity">
    <reaction evidence="1">
        <text>2-phosphoglycolate + H2O = glycolate + phosphate</text>
        <dbReference type="Rhea" id="RHEA:14369"/>
        <dbReference type="ChEBI" id="CHEBI:15377"/>
        <dbReference type="ChEBI" id="CHEBI:29805"/>
        <dbReference type="ChEBI" id="CHEBI:43474"/>
        <dbReference type="ChEBI" id="CHEBI:58033"/>
        <dbReference type="EC" id="3.1.3.18"/>
    </reaction>
</comment>
<dbReference type="OrthoDB" id="9797743at2"/>
<dbReference type="STRING" id="641238.SAMN04490244_11349"/>